<gene>
    <name evidence="1" type="ORF">GALLR39Z86_01290</name>
</gene>
<organism evidence="1 2">
    <name type="scientific">Glycomyces algeriensis</name>
    <dbReference type="NCBI Taxonomy" id="256037"/>
    <lineage>
        <taxon>Bacteria</taxon>
        <taxon>Bacillati</taxon>
        <taxon>Actinomycetota</taxon>
        <taxon>Actinomycetes</taxon>
        <taxon>Glycomycetales</taxon>
        <taxon>Glycomycetaceae</taxon>
        <taxon>Glycomyces</taxon>
    </lineage>
</organism>
<accession>A0A9W6G3F3</accession>
<evidence type="ECO:0000313" key="1">
    <source>
        <dbReference type="EMBL" id="GLI40279.1"/>
    </source>
</evidence>
<dbReference type="AlphaFoldDB" id="A0A9W6G3F3"/>
<dbReference type="Proteomes" id="UP001144313">
    <property type="component" value="Unassembled WGS sequence"/>
</dbReference>
<keyword evidence="2" id="KW-1185">Reference proteome</keyword>
<evidence type="ECO:0000313" key="2">
    <source>
        <dbReference type="Proteomes" id="UP001144313"/>
    </source>
</evidence>
<sequence>MTGFGRLRARLGRARMSAGKCGELRRHGPVGTWRDGEVFRREREAPPGPSFGSWF</sequence>
<protein>
    <submittedName>
        <fullName evidence="1">Uncharacterized protein</fullName>
    </submittedName>
</protein>
<reference evidence="1" key="1">
    <citation type="submission" date="2022-12" db="EMBL/GenBank/DDBJ databases">
        <title>Reference genome sequencing for broad-spectrum identification of bacterial and archaeal isolates by mass spectrometry.</title>
        <authorList>
            <person name="Sekiguchi Y."/>
            <person name="Tourlousse D.M."/>
        </authorList>
    </citation>
    <scope>NUCLEOTIDE SEQUENCE</scope>
    <source>
        <strain evidence="1">LLR39Z86</strain>
    </source>
</reference>
<comment type="caution">
    <text evidence="1">The sequence shown here is derived from an EMBL/GenBank/DDBJ whole genome shotgun (WGS) entry which is preliminary data.</text>
</comment>
<dbReference type="EMBL" id="BSDT01000001">
    <property type="protein sequence ID" value="GLI40279.1"/>
    <property type="molecule type" value="Genomic_DNA"/>
</dbReference>
<name>A0A9W6G3F3_9ACTN</name>
<proteinExistence type="predicted"/>